<dbReference type="InterPro" id="IPR010344">
    <property type="entry name" value="YbjH"/>
</dbReference>
<proteinExistence type="predicted"/>
<dbReference type="Proteomes" id="UP000285530">
    <property type="component" value="Unassembled WGS sequence"/>
</dbReference>
<dbReference type="AlphaFoldDB" id="A0A418ZR44"/>
<protein>
    <submittedName>
        <fullName evidence="1">YjbH domain-containing protein</fullName>
    </submittedName>
</protein>
<keyword evidence="2" id="KW-1185">Reference proteome</keyword>
<evidence type="ECO:0000313" key="2">
    <source>
        <dbReference type="Proteomes" id="UP000285530"/>
    </source>
</evidence>
<accession>A0A418ZR44</accession>
<organism evidence="1 2">
    <name type="scientific">Paracoccus aestuarii</name>
    <dbReference type="NCBI Taxonomy" id="453842"/>
    <lineage>
        <taxon>Bacteria</taxon>
        <taxon>Pseudomonadati</taxon>
        <taxon>Pseudomonadota</taxon>
        <taxon>Alphaproteobacteria</taxon>
        <taxon>Rhodobacterales</taxon>
        <taxon>Paracoccaceae</taxon>
        <taxon>Paracoccus</taxon>
    </lineage>
</organism>
<sequence length="283" mass="30313">MRPSRLTRQLLATTLPAALIIGAGVAVADPMLARNMSSYGLPGGVDTPTAETLPDGSLGATVSLSEYARRGNVFFQALPGLTTVLRYGRVDGIQDFRQEGFISDRSADLRYQVVDEDGWRPAVAVGLQDFLGTGVYSGEYVVATRNVTPTVRASLGLGWGVLAGRPRVINSGDQGGTPNVDQWFSGGARPFGSVSWQVNDRLNLVAEYSNDIYRARYSDGSEFQQGSEPSSRLNFGANYHVGRNYEVGVYTIGGDTVGAQLTIALNPRDAAFPSGLELSLIRI</sequence>
<dbReference type="EMBL" id="QZEV01000132">
    <property type="protein sequence ID" value="RJK97402.1"/>
    <property type="molecule type" value="Genomic_DNA"/>
</dbReference>
<reference evidence="1 2" key="1">
    <citation type="submission" date="2018-09" db="EMBL/GenBank/DDBJ databases">
        <title>Paracoccus onubensis nov. sp. a moderate halophilic bacterium isolated from Gruta de las Maravillas (Aracena, Spain).</title>
        <authorList>
            <person name="Jurado V."/>
            <person name="Gutierrez-Patricio S."/>
            <person name="Gonzalez-Pimentel J.L."/>
            <person name="Laiz L."/>
            <person name="Saiz-Jimenez C."/>
        </authorList>
    </citation>
    <scope>NUCLEOTIDE SEQUENCE [LARGE SCALE GENOMIC DNA]</scope>
    <source>
        <strain evidence="1 2">DSM 19484</strain>
    </source>
</reference>
<dbReference type="Pfam" id="PF06082">
    <property type="entry name" value="YjbH"/>
    <property type="match status" value="1"/>
</dbReference>
<dbReference type="RefSeq" id="WP_147388152.1">
    <property type="nucleotide sequence ID" value="NZ_QZEV01000132.1"/>
</dbReference>
<comment type="caution">
    <text evidence="1">The sequence shown here is derived from an EMBL/GenBank/DDBJ whole genome shotgun (WGS) entry which is preliminary data.</text>
</comment>
<dbReference type="OrthoDB" id="19542at2"/>
<name>A0A418ZR44_9RHOB</name>
<gene>
    <name evidence="1" type="ORF">D3P06_16630</name>
</gene>
<feature type="non-terminal residue" evidence="1">
    <location>
        <position position="283"/>
    </location>
</feature>
<evidence type="ECO:0000313" key="1">
    <source>
        <dbReference type="EMBL" id="RJK97402.1"/>
    </source>
</evidence>